<keyword evidence="2" id="KW-0342">GTP-binding</keyword>
<dbReference type="RefSeq" id="XP_038739019.1">
    <property type="nucleotide sequence ID" value="XM_038895662.1"/>
</dbReference>
<dbReference type="InterPro" id="IPR045063">
    <property type="entry name" value="Dynamin_N"/>
</dbReference>
<dbReference type="SMART" id="SM00053">
    <property type="entry name" value="DYNc"/>
    <property type="match status" value="1"/>
</dbReference>
<dbReference type="Proteomes" id="UP000781932">
    <property type="component" value="Unassembled WGS sequence"/>
</dbReference>
<gene>
    <name evidence="5" type="ORF">CkaCkLH20_12951</name>
</gene>
<dbReference type="CDD" id="cd08771">
    <property type="entry name" value="DLP_1"/>
    <property type="match status" value="1"/>
</dbReference>
<dbReference type="FunFam" id="3.40.50.300:FF:001425">
    <property type="entry name" value="Dynamin GTPase, putative"/>
    <property type="match status" value="1"/>
</dbReference>
<dbReference type="InterPro" id="IPR020850">
    <property type="entry name" value="GED_dom"/>
</dbReference>
<dbReference type="SUPFAM" id="SSF52540">
    <property type="entry name" value="P-loop containing nucleoside triphosphate hydrolases"/>
    <property type="match status" value="1"/>
</dbReference>
<evidence type="ECO:0000256" key="1">
    <source>
        <dbReference type="ARBA" id="ARBA00022741"/>
    </source>
</evidence>
<dbReference type="PROSITE" id="PS51718">
    <property type="entry name" value="G_DYNAMIN_2"/>
    <property type="match status" value="1"/>
</dbReference>
<dbReference type="PROSITE" id="PS51388">
    <property type="entry name" value="GED"/>
    <property type="match status" value="1"/>
</dbReference>
<sequence>MTDDNHTEASFSLADDVYARTIDKLRELGLSNLVALPQLVVVGDQSSGKSSVLESVTGFAFPRAPELCTRYATQITCRRDDVEGVTITIIPSPNSDGSRRAELEQFKRTPRMEALALATVFREANKILKIREAPTTSSFDAMSTFSEDTLKIEISGPTQQHLTVIDVPGIFRTATTGWTTASDIELVNKMVKSYVSSSRAIILAVVPCNVDIATQEVLTLAKKFDPEGVRTMGVLTKPDLATERATQQIVCELIEGKRFPLRLGYCVVKNRSADDNNSTLGDRNASEKNFFSTTPWSRLRTTKRIGVDNLRVRLSTLLREISKKEFKNVAAEVERNLFSAFNALEAMGPPRDRPENQRRYLGQLSTDFQDIARRARDGHYSGMEIFDQHQQLRLVTNVVALQEIFSDTFEKWGHTRLFEGTAQKKIQDTPPVLLTLSEDHGPEMEGVIDDLHGILRDLDFDCPAPRADSLTAQIEMAFKRTRGPELGTFSSSVLGEVFREQAKKWAPLILQQTSRAIILVHIFIGRLLVIKFPDANLRSKVFNILLKQKLRAAYQRAMDHAVFLLDVEINGQPYTLNHYFNSNLQVAQAGRLKQTLQKVAGQKESSLDDTDSAGWWVTEEMLSKLTQDRSNAEQVRVDIHDILHSYYKVARKRFIDVMCQQVIFHFLLDAKDGPLKIFCPDLIMGLDDAQLRAIAGEDANTREAREQLTQDIELLRTAMKELSYGIHV</sequence>
<dbReference type="Gene3D" id="3.40.50.300">
    <property type="entry name" value="P-loop containing nucleotide triphosphate hydrolases"/>
    <property type="match status" value="1"/>
</dbReference>
<evidence type="ECO:0000256" key="2">
    <source>
        <dbReference type="ARBA" id="ARBA00023134"/>
    </source>
</evidence>
<protein>
    <recommendedName>
        <fullName evidence="7">Interferon-induced GTP-binding protein Mx1</fullName>
    </recommendedName>
</protein>
<dbReference type="InterPro" id="IPR022812">
    <property type="entry name" value="Dynamin"/>
</dbReference>
<accession>A0A9P6HS27</accession>
<dbReference type="PANTHER" id="PTHR11566:SF215">
    <property type="entry name" value="DYNAMIN GTPASE"/>
    <property type="match status" value="1"/>
</dbReference>
<dbReference type="PANTHER" id="PTHR11566">
    <property type="entry name" value="DYNAMIN"/>
    <property type="match status" value="1"/>
</dbReference>
<evidence type="ECO:0000313" key="5">
    <source>
        <dbReference type="EMBL" id="KAF9869558.1"/>
    </source>
</evidence>
<evidence type="ECO:0008006" key="7">
    <source>
        <dbReference type="Google" id="ProtNLM"/>
    </source>
</evidence>
<dbReference type="GO" id="GO:0006897">
    <property type="term" value="P:endocytosis"/>
    <property type="evidence" value="ECO:0007669"/>
    <property type="project" value="TreeGrafter"/>
</dbReference>
<dbReference type="GO" id="GO:0005525">
    <property type="term" value="F:GTP binding"/>
    <property type="evidence" value="ECO:0007669"/>
    <property type="project" value="InterPro"/>
</dbReference>
<keyword evidence="6" id="KW-1185">Reference proteome</keyword>
<dbReference type="OrthoDB" id="415706at2759"/>
<dbReference type="GO" id="GO:0000266">
    <property type="term" value="P:mitochondrial fission"/>
    <property type="evidence" value="ECO:0007669"/>
    <property type="project" value="TreeGrafter"/>
</dbReference>
<reference evidence="5" key="1">
    <citation type="submission" date="2020-03" db="EMBL/GenBank/DDBJ databases">
        <authorList>
            <person name="He L."/>
        </authorList>
    </citation>
    <scope>NUCLEOTIDE SEQUENCE</scope>
    <source>
        <strain evidence="5">CkLH20</strain>
    </source>
</reference>
<dbReference type="GO" id="GO:0005874">
    <property type="term" value="C:microtubule"/>
    <property type="evidence" value="ECO:0007669"/>
    <property type="project" value="TreeGrafter"/>
</dbReference>
<evidence type="ECO:0000259" key="4">
    <source>
        <dbReference type="PROSITE" id="PS51718"/>
    </source>
</evidence>
<evidence type="ECO:0000313" key="6">
    <source>
        <dbReference type="Proteomes" id="UP000781932"/>
    </source>
</evidence>
<dbReference type="InterPro" id="IPR030381">
    <property type="entry name" value="G_DYNAMIN_dom"/>
</dbReference>
<comment type="caution">
    <text evidence="5">The sequence shown here is derived from an EMBL/GenBank/DDBJ whole genome shotgun (WGS) entry which is preliminary data.</text>
</comment>
<dbReference type="InterPro" id="IPR001401">
    <property type="entry name" value="Dynamin_GTPase"/>
</dbReference>
<dbReference type="GO" id="GO:0003924">
    <property type="term" value="F:GTPase activity"/>
    <property type="evidence" value="ECO:0007669"/>
    <property type="project" value="InterPro"/>
</dbReference>
<dbReference type="GO" id="GO:0005739">
    <property type="term" value="C:mitochondrion"/>
    <property type="evidence" value="ECO:0007669"/>
    <property type="project" value="TreeGrafter"/>
</dbReference>
<keyword evidence="1" id="KW-0547">Nucleotide-binding</keyword>
<dbReference type="InterPro" id="IPR000375">
    <property type="entry name" value="Dynamin_stalk"/>
</dbReference>
<dbReference type="GO" id="GO:0048312">
    <property type="term" value="P:intracellular distribution of mitochondria"/>
    <property type="evidence" value="ECO:0007669"/>
    <property type="project" value="TreeGrafter"/>
</dbReference>
<dbReference type="GO" id="GO:0008017">
    <property type="term" value="F:microtubule binding"/>
    <property type="evidence" value="ECO:0007669"/>
    <property type="project" value="TreeGrafter"/>
</dbReference>
<dbReference type="GO" id="GO:0016559">
    <property type="term" value="P:peroxisome fission"/>
    <property type="evidence" value="ECO:0007669"/>
    <property type="project" value="TreeGrafter"/>
</dbReference>
<organism evidence="5 6">
    <name type="scientific">Colletotrichum karsti</name>
    <dbReference type="NCBI Taxonomy" id="1095194"/>
    <lineage>
        <taxon>Eukaryota</taxon>
        <taxon>Fungi</taxon>
        <taxon>Dikarya</taxon>
        <taxon>Ascomycota</taxon>
        <taxon>Pezizomycotina</taxon>
        <taxon>Sordariomycetes</taxon>
        <taxon>Hypocreomycetidae</taxon>
        <taxon>Glomerellales</taxon>
        <taxon>Glomerellaceae</taxon>
        <taxon>Colletotrichum</taxon>
        <taxon>Colletotrichum boninense species complex</taxon>
    </lineage>
</organism>
<feature type="domain" description="GED" evidence="3">
    <location>
        <begin position="636"/>
        <end position="728"/>
    </location>
</feature>
<evidence type="ECO:0000259" key="3">
    <source>
        <dbReference type="PROSITE" id="PS51388"/>
    </source>
</evidence>
<feature type="domain" description="Dynamin-type G" evidence="4">
    <location>
        <begin position="33"/>
        <end position="327"/>
    </location>
</feature>
<dbReference type="PRINTS" id="PR00195">
    <property type="entry name" value="DYNAMIN"/>
</dbReference>
<reference evidence="5" key="2">
    <citation type="submission" date="2020-11" db="EMBL/GenBank/DDBJ databases">
        <title>Whole genome sequencing of Colletotrichum sp.</title>
        <authorList>
            <person name="Li H."/>
        </authorList>
    </citation>
    <scope>NUCLEOTIDE SEQUENCE</scope>
    <source>
        <strain evidence="5">CkLH20</strain>
    </source>
</reference>
<dbReference type="Pfam" id="PF01031">
    <property type="entry name" value="Dynamin_M"/>
    <property type="match status" value="1"/>
</dbReference>
<dbReference type="InterPro" id="IPR027417">
    <property type="entry name" value="P-loop_NTPase"/>
</dbReference>
<dbReference type="AlphaFoldDB" id="A0A9P6HS27"/>
<dbReference type="Pfam" id="PF00350">
    <property type="entry name" value="Dynamin_N"/>
    <property type="match status" value="1"/>
</dbReference>
<dbReference type="EMBL" id="JAATWM020000068">
    <property type="protein sequence ID" value="KAF9869558.1"/>
    <property type="molecule type" value="Genomic_DNA"/>
</dbReference>
<proteinExistence type="predicted"/>
<dbReference type="GeneID" id="62168736"/>
<dbReference type="GO" id="GO:0016020">
    <property type="term" value="C:membrane"/>
    <property type="evidence" value="ECO:0007669"/>
    <property type="project" value="TreeGrafter"/>
</dbReference>
<name>A0A9P6HS27_9PEZI</name>